<dbReference type="Proteomes" id="UP000064007">
    <property type="component" value="Chromosome 1"/>
</dbReference>
<dbReference type="SMART" id="SM00942">
    <property type="entry name" value="PriCT_1"/>
    <property type="match status" value="1"/>
</dbReference>
<dbReference type="Gene3D" id="3.40.50.300">
    <property type="entry name" value="P-loop containing nucleotide triphosphate hydrolases"/>
    <property type="match status" value="1"/>
</dbReference>
<accession>A0A0D6ETG2</accession>
<dbReference type="Pfam" id="PF13481">
    <property type="entry name" value="AAA_25"/>
    <property type="match status" value="1"/>
</dbReference>
<dbReference type="InterPro" id="IPR014820">
    <property type="entry name" value="PriCT_1"/>
</dbReference>
<sequence>MYLTKYKGLGTKGTPININWSQFANSNLQIVSEKTRATSTGFYQLREPYERKDINVITMHCVKYDLDHTTLTFDQLVESLSPYEALITTTYSHNPENGQNKYRVIINTDRDVNPDEYQSLFNGFIKKNLFLLGQVDTAVKDKSRLFLDWSCPPDRQQFARKEVINGQPIIVDEILEFDKKNQLHSDQRNQLGNVSFKDLLKGGITQGGSKGLGRNDALTKFLGHLLHNKFNPTEAREMCIAWNQSNIPPMPDDEVERTINSILNKHQSESPQIKEEKRYQLLSVSDIQKLPKIDWLVKDVLPAQGLACIYGPSGSSKSFLALDLSLSIACKTEWFGLKIKCVPVIYIVLEGLQGFIKRVNAWVLQNKIRPKRFFLIRDDINLFNFADVSDLVASLQEANFVNGLIVIDTLNQASPGVDENSVKEISQVLNHLKFIQRETNSLTLIVHHSGKDVNRGLRGSSSIRAALDTSIEVSSESYTQKEWRIEKSKDSADGQTYKYSLKEITLGQDEDQSPITSCVVTPGEKVLFSKPKPTGKNQKIAHSKVELLLILSPISGKCFQMPDTKMIEVEDAVEEISKAFTTTEQSKRRNQARTALQSLISNGFIHTGSEDGKDYLWTS</sequence>
<evidence type="ECO:0000313" key="3">
    <source>
        <dbReference type="Proteomes" id="UP000064007"/>
    </source>
</evidence>
<dbReference type="SUPFAM" id="SSF52540">
    <property type="entry name" value="P-loop containing nucleoside triphosphate hydrolases"/>
    <property type="match status" value="1"/>
</dbReference>
<keyword evidence="3" id="KW-1185">Reference proteome</keyword>
<dbReference type="AlphaFoldDB" id="A0A0D6ETG2"/>
<dbReference type="OrthoDB" id="8905164at2"/>
<proteinExistence type="predicted"/>
<dbReference type="InterPro" id="IPR027417">
    <property type="entry name" value="P-loop_NTPase"/>
</dbReference>
<evidence type="ECO:0000259" key="1">
    <source>
        <dbReference type="SMART" id="SM00942"/>
    </source>
</evidence>
<dbReference type="RefSeq" id="WP_052734593.1">
    <property type="nucleotide sequence ID" value="NZ_LN827929.1"/>
</dbReference>
<name>A0A0D6ETG2_9PROT</name>
<dbReference type="HOGENOM" id="CLU_441320_0_0_4"/>
<dbReference type="EMBL" id="LN827929">
    <property type="protein sequence ID" value="CEZ19034.1"/>
    <property type="molecule type" value="Genomic_DNA"/>
</dbReference>
<protein>
    <recommendedName>
        <fullName evidence="1">Primase C-terminal 1 domain-containing protein</fullName>
    </recommendedName>
</protein>
<gene>
    <name evidence="2" type="ORF">BN1208_0139</name>
</gene>
<organism evidence="2 3">
    <name type="scientific">Candidatus Methylopumilus planktonicus</name>
    <dbReference type="NCBI Taxonomy" id="1581557"/>
    <lineage>
        <taxon>Bacteria</taxon>
        <taxon>Pseudomonadati</taxon>
        <taxon>Pseudomonadota</taxon>
        <taxon>Betaproteobacteria</taxon>
        <taxon>Nitrosomonadales</taxon>
        <taxon>Methylophilaceae</taxon>
        <taxon>Candidatus Methylopumilus</taxon>
    </lineage>
</organism>
<feature type="domain" description="Primase C-terminal 1" evidence="1">
    <location>
        <begin position="198"/>
        <end position="268"/>
    </location>
</feature>
<evidence type="ECO:0000313" key="2">
    <source>
        <dbReference type="EMBL" id="CEZ19034.1"/>
    </source>
</evidence>
<dbReference type="KEGG" id="mbat:BN1208_0139"/>
<dbReference type="STRING" id="1581557.BN1208_0139"/>
<reference evidence="3" key="1">
    <citation type="submission" date="2014-12" db="EMBL/GenBank/DDBJ databases">
        <authorList>
            <person name="Salcher M.M."/>
        </authorList>
    </citation>
    <scope>NUCLEOTIDE SEQUENCE [LARGE SCALE GENOMIC DNA]</scope>
    <source>
        <strain evidence="3">MMS-10A-171</strain>
    </source>
</reference>
<dbReference type="Pfam" id="PF08708">
    <property type="entry name" value="PriCT_1"/>
    <property type="match status" value="1"/>
</dbReference>